<dbReference type="PANTHER" id="PTHR30137:SF8">
    <property type="entry name" value="BLR5498 PROTEIN"/>
    <property type="match status" value="1"/>
</dbReference>
<evidence type="ECO:0000256" key="2">
    <source>
        <dbReference type="ARBA" id="ARBA00023033"/>
    </source>
</evidence>
<keyword evidence="5" id="KW-1185">Reference proteome</keyword>
<evidence type="ECO:0000313" key="5">
    <source>
        <dbReference type="Proteomes" id="UP000602050"/>
    </source>
</evidence>
<accession>A0A8J2XHU4</accession>
<reference evidence="4" key="2">
    <citation type="submission" date="2020-09" db="EMBL/GenBank/DDBJ databases">
        <authorList>
            <person name="Sun Q."/>
            <person name="Zhou Y."/>
        </authorList>
    </citation>
    <scope>NUCLEOTIDE SEQUENCE</scope>
    <source>
        <strain evidence="4">CGMCC 1.12360</strain>
    </source>
</reference>
<name>A0A8J2XHU4_9BACI</name>
<organism evidence="4 5">
    <name type="scientific">Compostibacillus humi</name>
    <dbReference type="NCBI Taxonomy" id="1245525"/>
    <lineage>
        <taxon>Bacteria</taxon>
        <taxon>Bacillati</taxon>
        <taxon>Bacillota</taxon>
        <taxon>Bacilli</taxon>
        <taxon>Bacillales</taxon>
        <taxon>Bacillaceae</taxon>
        <taxon>Compostibacillus</taxon>
    </lineage>
</organism>
<protein>
    <submittedName>
        <fullName evidence="4">Luciferase</fullName>
    </submittedName>
</protein>
<feature type="domain" description="Luciferase-like" evidence="3">
    <location>
        <begin position="1"/>
        <end position="243"/>
    </location>
</feature>
<dbReference type="PANTHER" id="PTHR30137">
    <property type="entry name" value="LUCIFERASE-LIKE MONOOXYGENASE"/>
    <property type="match status" value="1"/>
</dbReference>
<evidence type="ECO:0000256" key="1">
    <source>
        <dbReference type="ARBA" id="ARBA00023002"/>
    </source>
</evidence>
<proteinExistence type="predicted"/>
<evidence type="ECO:0000259" key="3">
    <source>
        <dbReference type="Pfam" id="PF00296"/>
    </source>
</evidence>
<dbReference type="InterPro" id="IPR036661">
    <property type="entry name" value="Luciferase-like_sf"/>
</dbReference>
<dbReference type="Proteomes" id="UP000602050">
    <property type="component" value="Unassembled WGS sequence"/>
</dbReference>
<dbReference type="GO" id="GO:0016705">
    <property type="term" value="F:oxidoreductase activity, acting on paired donors, with incorporation or reduction of molecular oxygen"/>
    <property type="evidence" value="ECO:0007669"/>
    <property type="project" value="InterPro"/>
</dbReference>
<sequence>MAAIAQATNRIKLTSATSVVSTLDPVRLFEDFATVDVISGGRAEILAGRGAFVESFPLFGYDLDDYNELFTEHMELLLKLNEEEVVTWNGKFRSPLQHAQIAPRPFQEKLPIWIGVGGTPESAVRARRLGGGMALAILGGIPKRFKPLVDLYRETGLQAGHAPEQLNIGVTGHVYLAETTEKAKDEFYPYYANYWYYVNRQRGMGTKMSRDDFERMVAPETALFVGSPELIAEKILQQHELYGQTRFLAQMDIGGLPFDKVRRNMELLANEVVPRVREALK</sequence>
<comment type="caution">
    <text evidence="4">The sequence shown here is derived from an EMBL/GenBank/DDBJ whole genome shotgun (WGS) entry which is preliminary data.</text>
</comment>
<dbReference type="Pfam" id="PF00296">
    <property type="entry name" value="Bac_luciferase"/>
    <property type="match status" value="1"/>
</dbReference>
<dbReference type="SUPFAM" id="SSF51679">
    <property type="entry name" value="Bacterial luciferase-like"/>
    <property type="match status" value="1"/>
</dbReference>
<dbReference type="GO" id="GO:0005829">
    <property type="term" value="C:cytosol"/>
    <property type="evidence" value="ECO:0007669"/>
    <property type="project" value="TreeGrafter"/>
</dbReference>
<keyword evidence="1" id="KW-0560">Oxidoreductase</keyword>
<dbReference type="Gene3D" id="3.20.20.30">
    <property type="entry name" value="Luciferase-like domain"/>
    <property type="match status" value="1"/>
</dbReference>
<dbReference type="AlphaFoldDB" id="A0A8J2XHU4"/>
<reference evidence="4" key="1">
    <citation type="journal article" date="2014" name="Int. J. Syst. Evol. Microbiol.">
        <title>Complete genome sequence of Corynebacterium casei LMG S-19264T (=DSM 44701T), isolated from a smear-ripened cheese.</title>
        <authorList>
            <consortium name="US DOE Joint Genome Institute (JGI-PGF)"/>
            <person name="Walter F."/>
            <person name="Albersmeier A."/>
            <person name="Kalinowski J."/>
            <person name="Ruckert C."/>
        </authorList>
    </citation>
    <scope>NUCLEOTIDE SEQUENCE</scope>
    <source>
        <strain evidence="4">CGMCC 1.12360</strain>
    </source>
</reference>
<dbReference type="InterPro" id="IPR011251">
    <property type="entry name" value="Luciferase-like_dom"/>
</dbReference>
<dbReference type="EMBL" id="BMEV01000108">
    <property type="protein sequence ID" value="GFZ91073.1"/>
    <property type="molecule type" value="Genomic_DNA"/>
</dbReference>
<evidence type="ECO:0000313" key="4">
    <source>
        <dbReference type="EMBL" id="GFZ91073.1"/>
    </source>
</evidence>
<gene>
    <name evidence="4" type="ORF">GCM10010978_32310</name>
</gene>
<dbReference type="InterPro" id="IPR050766">
    <property type="entry name" value="Bact_Lucif_Oxidored"/>
</dbReference>
<keyword evidence="2" id="KW-0503">Monooxygenase</keyword>
<dbReference type="GO" id="GO:0004497">
    <property type="term" value="F:monooxygenase activity"/>
    <property type="evidence" value="ECO:0007669"/>
    <property type="project" value="UniProtKB-KW"/>
</dbReference>